<dbReference type="AlphaFoldDB" id="A0A5E7LSE9"/>
<dbReference type="Gene3D" id="1.10.760.10">
    <property type="entry name" value="Cytochrome c-like domain"/>
    <property type="match status" value="1"/>
</dbReference>
<gene>
    <name evidence="2" type="ORF">PS870_03299</name>
</gene>
<dbReference type="InterPro" id="IPR036909">
    <property type="entry name" value="Cyt_c-like_dom_sf"/>
</dbReference>
<dbReference type="GO" id="GO:0020037">
    <property type="term" value="F:heme binding"/>
    <property type="evidence" value="ECO:0007669"/>
    <property type="project" value="InterPro"/>
</dbReference>
<dbReference type="EMBL" id="CABVIK010000010">
    <property type="protein sequence ID" value="VVP10834.1"/>
    <property type="molecule type" value="Genomic_DNA"/>
</dbReference>
<reference evidence="2 3" key="1">
    <citation type="submission" date="2019-09" db="EMBL/GenBank/DDBJ databases">
        <authorList>
            <person name="Chandra G."/>
            <person name="Truman W A."/>
        </authorList>
    </citation>
    <scope>NUCLEOTIDE SEQUENCE [LARGE SCALE GENOMIC DNA]</scope>
    <source>
        <strain evidence="2">PS870</strain>
    </source>
</reference>
<keyword evidence="1" id="KW-0732">Signal</keyword>
<proteinExistence type="predicted"/>
<protein>
    <submittedName>
        <fullName evidence="2">Uncharacterized protein</fullName>
    </submittedName>
</protein>
<name>A0A5E7LSE9_PSEFL</name>
<evidence type="ECO:0000313" key="2">
    <source>
        <dbReference type="EMBL" id="VVP10834.1"/>
    </source>
</evidence>
<feature type="signal peptide" evidence="1">
    <location>
        <begin position="1"/>
        <end position="33"/>
    </location>
</feature>
<accession>A0A5E7LSE9</accession>
<organism evidence="2 3">
    <name type="scientific">Pseudomonas fluorescens</name>
    <dbReference type="NCBI Taxonomy" id="294"/>
    <lineage>
        <taxon>Bacteria</taxon>
        <taxon>Pseudomonadati</taxon>
        <taxon>Pseudomonadota</taxon>
        <taxon>Gammaproteobacteria</taxon>
        <taxon>Pseudomonadales</taxon>
        <taxon>Pseudomonadaceae</taxon>
        <taxon>Pseudomonas</taxon>
    </lineage>
</organism>
<sequence length="208" mass="23228" precursor="true">MDRNARPPCKWFGLLTPSSVLLTMTLGTTTLQASPIVDERQPERSEPSAYYDEPADEAAALNAILTLPEANADSFDLPDGVKGSRDTTRTENILPPAMQTSFNYPTNGKPSPLFGAQPFTQQMVLFEAFGPELVGVTRQRDLAWLNRWIREPDRMLAEKDPLALALFERFDKIPMPNLRLDENAAQSILGFLQEETDRQQPLQAAQVP</sequence>
<evidence type="ECO:0000256" key="1">
    <source>
        <dbReference type="SAM" id="SignalP"/>
    </source>
</evidence>
<evidence type="ECO:0000313" key="3">
    <source>
        <dbReference type="Proteomes" id="UP000349468"/>
    </source>
</evidence>
<dbReference type="Proteomes" id="UP000349468">
    <property type="component" value="Unassembled WGS sequence"/>
</dbReference>
<dbReference type="GO" id="GO:0009055">
    <property type="term" value="F:electron transfer activity"/>
    <property type="evidence" value="ECO:0007669"/>
    <property type="project" value="InterPro"/>
</dbReference>
<feature type="chain" id="PRO_5022870104" evidence="1">
    <location>
        <begin position="34"/>
        <end position="208"/>
    </location>
</feature>